<reference evidence="2 3" key="1">
    <citation type="journal article" date="2019" name="Sci. Rep.">
        <title>Orb-weaving spider Araneus ventricosus genome elucidates the spidroin gene catalogue.</title>
        <authorList>
            <person name="Kono N."/>
            <person name="Nakamura H."/>
            <person name="Ohtoshi R."/>
            <person name="Moran D.A.P."/>
            <person name="Shinohara A."/>
            <person name="Yoshida Y."/>
            <person name="Fujiwara M."/>
            <person name="Mori M."/>
            <person name="Tomita M."/>
            <person name="Arakawa K."/>
        </authorList>
    </citation>
    <scope>NUCLEOTIDE SEQUENCE [LARGE SCALE GENOMIC DNA]</scope>
</reference>
<protein>
    <submittedName>
        <fullName evidence="2">Uncharacterized protein</fullName>
    </submittedName>
</protein>
<sequence>MSPHVIFSSNEKFTVTGQRFSSSEEVQPAKAVEEVTKGGLLAEFISILPRPDITEGRGPKEKKKEHHIVFSGQAHKHQTQENCDSGNEETFGIANDKKGKMEYQGLTEPFQMVQSTETKKERGLTAGFRVKLHGRGRTKINERRCCEKLFMKLKVLR</sequence>
<proteinExistence type="predicted"/>
<dbReference type="EMBL" id="BGPR01149313">
    <property type="protein sequence ID" value="GBN82144.1"/>
    <property type="molecule type" value="Genomic_DNA"/>
</dbReference>
<organism evidence="2 3">
    <name type="scientific">Araneus ventricosus</name>
    <name type="common">Orbweaver spider</name>
    <name type="synonym">Epeira ventricosa</name>
    <dbReference type="NCBI Taxonomy" id="182803"/>
    <lineage>
        <taxon>Eukaryota</taxon>
        <taxon>Metazoa</taxon>
        <taxon>Ecdysozoa</taxon>
        <taxon>Arthropoda</taxon>
        <taxon>Chelicerata</taxon>
        <taxon>Arachnida</taxon>
        <taxon>Araneae</taxon>
        <taxon>Araneomorphae</taxon>
        <taxon>Entelegynae</taxon>
        <taxon>Araneoidea</taxon>
        <taxon>Araneidae</taxon>
        <taxon>Araneus</taxon>
    </lineage>
</organism>
<accession>A0A4Y2S1U1</accession>
<evidence type="ECO:0000313" key="3">
    <source>
        <dbReference type="Proteomes" id="UP000499080"/>
    </source>
</evidence>
<evidence type="ECO:0000256" key="1">
    <source>
        <dbReference type="SAM" id="MobiDB-lite"/>
    </source>
</evidence>
<dbReference type="AlphaFoldDB" id="A0A4Y2S1U1"/>
<dbReference type="Proteomes" id="UP000499080">
    <property type="component" value="Unassembled WGS sequence"/>
</dbReference>
<evidence type="ECO:0000313" key="2">
    <source>
        <dbReference type="EMBL" id="GBN82144.1"/>
    </source>
</evidence>
<name>A0A4Y2S1U1_ARAVE</name>
<feature type="region of interest" description="Disordered" evidence="1">
    <location>
        <begin position="52"/>
        <end position="90"/>
    </location>
</feature>
<gene>
    <name evidence="2" type="ORF">AVEN_219590_1</name>
</gene>
<comment type="caution">
    <text evidence="2">The sequence shown here is derived from an EMBL/GenBank/DDBJ whole genome shotgun (WGS) entry which is preliminary data.</text>
</comment>
<keyword evidence="3" id="KW-1185">Reference proteome</keyword>